<reference evidence="2 3" key="1">
    <citation type="submission" date="2019-08" db="EMBL/GenBank/DDBJ databases">
        <authorList>
            <person name="Khan S.A."/>
            <person name="Jeon C.O."/>
            <person name="Jeong S.E."/>
        </authorList>
    </citation>
    <scope>NUCLEOTIDE SEQUENCE [LARGE SCALE GENOMIC DNA]</scope>
    <source>
        <strain evidence="3">IMCC1728</strain>
    </source>
</reference>
<proteinExistence type="predicted"/>
<dbReference type="Gene3D" id="3.30.530.20">
    <property type="match status" value="1"/>
</dbReference>
<sequence>MELKGERLLPAPIDTVWAGLNDPEILKACIAGCESLERTGDDAFQALVAVRVGPVAAKFKGNLKMTDVKPPNSYTINFDGQGGVAGFGKGSADVQLASEAGGTKLSYVARAQVGGKMAQVGSRLIDAAAGKIAEDFFAAFEAKVAPPVAEGEVAQAAAAPAAGGNRTVVWIVAAVVVLAAIYFLTR</sequence>
<dbReference type="Pfam" id="PF06240">
    <property type="entry name" value="COXG"/>
    <property type="match status" value="1"/>
</dbReference>
<accession>A0A5C6U440</accession>
<dbReference type="SUPFAM" id="SSF55961">
    <property type="entry name" value="Bet v1-like"/>
    <property type="match status" value="1"/>
</dbReference>
<gene>
    <name evidence="2" type="ORF">FSC37_13770</name>
</gene>
<evidence type="ECO:0000256" key="1">
    <source>
        <dbReference type="SAM" id="Phobius"/>
    </source>
</evidence>
<feature type="transmembrane region" description="Helical" evidence="1">
    <location>
        <begin position="167"/>
        <end position="185"/>
    </location>
</feature>
<name>A0A5C6U440_9BURK</name>
<organism evidence="2 3">
    <name type="scientific">Piscinibacter aquaticus</name>
    <dbReference type="NCBI Taxonomy" id="392597"/>
    <lineage>
        <taxon>Bacteria</taxon>
        <taxon>Pseudomonadati</taxon>
        <taxon>Pseudomonadota</taxon>
        <taxon>Betaproteobacteria</taxon>
        <taxon>Burkholderiales</taxon>
        <taxon>Sphaerotilaceae</taxon>
        <taxon>Piscinibacter</taxon>
    </lineage>
</organism>
<keyword evidence="1" id="KW-1133">Transmembrane helix</keyword>
<dbReference type="InterPro" id="IPR010419">
    <property type="entry name" value="CO_DH_gsu"/>
</dbReference>
<dbReference type="Proteomes" id="UP000321832">
    <property type="component" value="Unassembled WGS sequence"/>
</dbReference>
<comment type="caution">
    <text evidence="2">The sequence shown here is derived from an EMBL/GenBank/DDBJ whole genome shotgun (WGS) entry which is preliminary data.</text>
</comment>
<protein>
    <submittedName>
        <fullName evidence="2">Carbon monoxide dehydrogenase subunit G</fullName>
    </submittedName>
</protein>
<dbReference type="EMBL" id="VOPW01000001">
    <property type="protein sequence ID" value="TXC66526.1"/>
    <property type="molecule type" value="Genomic_DNA"/>
</dbReference>
<dbReference type="PANTHER" id="PTHR38588:SF1">
    <property type="entry name" value="BLL0334 PROTEIN"/>
    <property type="match status" value="1"/>
</dbReference>
<keyword evidence="3" id="KW-1185">Reference proteome</keyword>
<dbReference type="PANTHER" id="PTHR38588">
    <property type="entry name" value="BLL0334 PROTEIN"/>
    <property type="match status" value="1"/>
</dbReference>
<keyword evidence="1" id="KW-0472">Membrane</keyword>
<evidence type="ECO:0000313" key="3">
    <source>
        <dbReference type="Proteomes" id="UP000321832"/>
    </source>
</evidence>
<dbReference type="AlphaFoldDB" id="A0A5C6U440"/>
<dbReference type="InterPro" id="IPR023393">
    <property type="entry name" value="START-like_dom_sf"/>
</dbReference>
<dbReference type="CDD" id="cd05018">
    <property type="entry name" value="CoxG"/>
    <property type="match status" value="1"/>
</dbReference>
<keyword evidence="1" id="KW-0812">Transmembrane</keyword>
<evidence type="ECO:0000313" key="2">
    <source>
        <dbReference type="EMBL" id="TXC66526.1"/>
    </source>
</evidence>